<proteinExistence type="predicted"/>
<dbReference type="RefSeq" id="WP_043914408.1">
    <property type="nucleotide sequence ID" value="NZ_JXZB01000004.1"/>
</dbReference>
<reference evidence="1 2" key="1">
    <citation type="submission" date="2015-02" db="EMBL/GenBank/DDBJ databases">
        <title>Draft genome sequence of Kitasatospora griseola MF730-N6, a bafilomycin, terpentecin and satosporin producer.</title>
        <authorList>
            <person name="Arens J.C."/>
            <person name="Haltli B."/>
            <person name="Kerr R.G."/>
        </authorList>
    </citation>
    <scope>NUCLEOTIDE SEQUENCE [LARGE SCALE GENOMIC DNA]</scope>
    <source>
        <strain evidence="1 2">MF730-N6</strain>
    </source>
</reference>
<evidence type="ECO:0000313" key="2">
    <source>
        <dbReference type="Proteomes" id="UP000032066"/>
    </source>
</evidence>
<accession>A0A0D0PIU9</accession>
<gene>
    <name evidence="1" type="ORF">TR51_25650</name>
</gene>
<keyword evidence="2" id="KW-1185">Reference proteome</keyword>
<evidence type="ECO:0000313" key="1">
    <source>
        <dbReference type="EMBL" id="KIQ62424.1"/>
    </source>
</evidence>
<dbReference type="STRING" id="2064.TR51_25650"/>
<sequence length="65" mass="6896">MAVETMNQWHLRFPAGRKLVEFDLAAPLSDESADVITKAYAALSAGGLEVDPFTASADLIGPFTA</sequence>
<protein>
    <submittedName>
        <fullName evidence="1">Uncharacterized protein</fullName>
    </submittedName>
</protein>
<comment type="caution">
    <text evidence="1">The sequence shown here is derived from an EMBL/GenBank/DDBJ whole genome shotgun (WGS) entry which is preliminary data.</text>
</comment>
<dbReference type="Proteomes" id="UP000032066">
    <property type="component" value="Unassembled WGS sequence"/>
</dbReference>
<organism evidence="1 2">
    <name type="scientific">Kitasatospora griseola</name>
    <name type="common">Streptomyces griseolosporeus</name>
    <dbReference type="NCBI Taxonomy" id="2064"/>
    <lineage>
        <taxon>Bacteria</taxon>
        <taxon>Bacillati</taxon>
        <taxon>Actinomycetota</taxon>
        <taxon>Actinomycetes</taxon>
        <taxon>Kitasatosporales</taxon>
        <taxon>Streptomycetaceae</taxon>
        <taxon>Kitasatospora</taxon>
    </lineage>
</organism>
<name>A0A0D0PIU9_KITGR</name>
<dbReference type="EMBL" id="JXZB01000004">
    <property type="protein sequence ID" value="KIQ62424.1"/>
    <property type="molecule type" value="Genomic_DNA"/>
</dbReference>
<dbReference type="PATRIC" id="fig|2064.6.peg.5455"/>
<dbReference type="AlphaFoldDB" id="A0A0D0PIU9"/>